<protein>
    <recommendedName>
        <fullName evidence="4">NAD-dependent epimerase/dehydratase domain-containing protein</fullName>
    </recommendedName>
</protein>
<proteinExistence type="inferred from homology"/>
<gene>
    <name evidence="5" type="ORF">SVIM_LOCUS94453</name>
</gene>
<feature type="domain" description="NAD-dependent epimerase/dehydratase" evidence="4">
    <location>
        <begin position="8"/>
        <end position="250"/>
    </location>
</feature>
<feature type="domain" description="NAD-dependent epimerase/dehydratase" evidence="4">
    <location>
        <begin position="332"/>
        <end position="574"/>
    </location>
</feature>
<comment type="similarity">
    <text evidence="3">Belongs to the NAD(P)-dependent epimerase/dehydratase family. Dihydroflavonol-4-reductase subfamily.</text>
</comment>
<dbReference type="CDD" id="cd08958">
    <property type="entry name" value="FR_SDR_e"/>
    <property type="match status" value="2"/>
</dbReference>
<dbReference type="Gene3D" id="3.40.50.720">
    <property type="entry name" value="NAD(P)-binding Rossmann-like Domain"/>
    <property type="match status" value="2"/>
</dbReference>
<keyword evidence="1" id="KW-0521">NADP</keyword>
<dbReference type="InterPro" id="IPR050425">
    <property type="entry name" value="NAD(P)_dehydrat-like"/>
</dbReference>
<evidence type="ECO:0000259" key="4">
    <source>
        <dbReference type="Pfam" id="PF01370"/>
    </source>
</evidence>
<dbReference type="AlphaFoldDB" id="A0A6N2KIV5"/>
<dbReference type="InterPro" id="IPR001509">
    <property type="entry name" value="Epimerase_deHydtase"/>
</dbReference>
<evidence type="ECO:0000256" key="3">
    <source>
        <dbReference type="ARBA" id="ARBA00023445"/>
    </source>
</evidence>
<evidence type="ECO:0000313" key="5">
    <source>
        <dbReference type="EMBL" id="VFU28434.1"/>
    </source>
</evidence>
<dbReference type="Pfam" id="PF01370">
    <property type="entry name" value="Epimerase"/>
    <property type="match status" value="2"/>
</dbReference>
<reference evidence="5" key="1">
    <citation type="submission" date="2019-03" db="EMBL/GenBank/DDBJ databases">
        <authorList>
            <person name="Mank J."/>
            <person name="Almeida P."/>
        </authorList>
    </citation>
    <scope>NUCLEOTIDE SEQUENCE</scope>
    <source>
        <strain evidence="5">78183</strain>
    </source>
</reference>
<dbReference type="EMBL" id="CAADRP010000446">
    <property type="protein sequence ID" value="VFU28434.1"/>
    <property type="molecule type" value="Genomic_DNA"/>
</dbReference>
<dbReference type="InterPro" id="IPR036291">
    <property type="entry name" value="NAD(P)-bd_dom_sf"/>
</dbReference>
<evidence type="ECO:0000256" key="2">
    <source>
        <dbReference type="ARBA" id="ARBA00023002"/>
    </source>
</evidence>
<evidence type="ECO:0000256" key="1">
    <source>
        <dbReference type="ARBA" id="ARBA00022857"/>
    </source>
</evidence>
<dbReference type="PANTHER" id="PTHR10366">
    <property type="entry name" value="NAD DEPENDENT EPIMERASE/DEHYDRATASE"/>
    <property type="match status" value="1"/>
</dbReference>
<accession>A0A6N2KIV5</accession>
<name>A0A6N2KIV5_SALVM</name>
<organism evidence="5">
    <name type="scientific">Salix viminalis</name>
    <name type="common">Common osier</name>
    <name type="synonym">Basket willow</name>
    <dbReference type="NCBI Taxonomy" id="40686"/>
    <lineage>
        <taxon>Eukaryota</taxon>
        <taxon>Viridiplantae</taxon>
        <taxon>Streptophyta</taxon>
        <taxon>Embryophyta</taxon>
        <taxon>Tracheophyta</taxon>
        <taxon>Spermatophyta</taxon>
        <taxon>Magnoliopsida</taxon>
        <taxon>eudicotyledons</taxon>
        <taxon>Gunneridae</taxon>
        <taxon>Pentapetalae</taxon>
        <taxon>rosids</taxon>
        <taxon>fabids</taxon>
        <taxon>Malpighiales</taxon>
        <taxon>Salicaceae</taxon>
        <taxon>Saliceae</taxon>
        <taxon>Salix</taxon>
    </lineage>
</organism>
<dbReference type="FunFam" id="3.40.50.720:FF:000085">
    <property type="entry name" value="Dihydroflavonol reductase"/>
    <property type="match status" value="2"/>
</dbReference>
<sequence length="652" mass="72379">MEGEKGRVCVTGGTGYVASWLIMKLLEQGYSVNTTVRPHPEHKRDVSFLTNLPGGSERLQIFYADLSEPSHFDVAFKGCVGVFHVASPTLDFGNGEPEEVVIQRATDGTIGILKACLNSKTVKRVVCTSSASAVVFNDSGAEMIDETYWSNVDYIKASNLSIGPYFISKTLTEKRAIEFAQEHGLDLVTLLPTYIHGPFICPNMPASVHMSLAMVLGDHEQYKLFINTPMVHIDDVARAHIFLLENPEAKGRYICSSDMITIEEMSEFLSAKYPEYSIPTLEMLKALESLVYPQRNYWILVSNLGMGLTTCLLEPFNAAKKRRDMEGEKGRVCVTGGTGYVASWLIMKLLEQGYFVNTTVRPHPEHKRDVSFLTSLPGGSERLQIFYADLSQPSDFDVAFKGCVGVFHVASPTLDFGNGEPEEVVIQRATDGTIGILKACLNSKTVKRVVCTSGASAVVFNDSGAEMMDETYWSNVDYIKASNLSIGPQFISKTLTEKRAVEFAQEHGLDLVTLIPTYVHGPFICPNMPSSVHMLLAMVLGDHEQYKMFIRTPMVHIDDVARAHIFLLENPEAKGRYICSSDMVTIEEMSKFLSAKYPEYPIPTLESLKDVEGFRIPGVSSKKLLDSGFKFRYGLDEMFDGAIQCCKEKGFL</sequence>
<dbReference type="SUPFAM" id="SSF51735">
    <property type="entry name" value="NAD(P)-binding Rossmann-fold domains"/>
    <property type="match status" value="2"/>
</dbReference>
<dbReference type="PANTHER" id="PTHR10366:SF563">
    <property type="entry name" value="CINNAMOYL-COA REDUCTASE 16"/>
    <property type="match status" value="1"/>
</dbReference>
<dbReference type="GO" id="GO:0016616">
    <property type="term" value="F:oxidoreductase activity, acting on the CH-OH group of donors, NAD or NADP as acceptor"/>
    <property type="evidence" value="ECO:0007669"/>
    <property type="project" value="TreeGrafter"/>
</dbReference>
<keyword evidence="2" id="KW-0560">Oxidoreductase</keyword>